<name>A0ABW1UYE3_9LACO</name>
<keyword evidence="2" id="KW-1185">Reference proteome</keyword>
<protein>
    <submittedName>
        <fullName evidence="1">DUF1642 domain-containing protein</fullName>
    </submittedName>
</protein>
<evidence type="ECO:0000313" key="2">
    <source>
        <dbReference type="Proteomes" id="UP001596186"/>
    </source>
</evidence>
<dbReference type="Proteomes" id="UP001596186">
    <property type="component" value="Unassembled WGS sequence"/>
</dbReference>
<dbReference type="EMBL" id="JBHSSN010000015">
    <property type="protein sequence ID" value="MFC6324022.1"/>
    <property type="molecule type" value="Genomic_DNA"/>
</dbReference>
<dbReference type="Pfam" id="PF07852">
    <property type="entry name" value="DUF1642"/>
    <property type="match status" value="1"/>
</dbReference>
<gene>
    <name evidence="1" type="ORF">ACFP1F_09750</name>
</gene>
<reference evidence="2" key="1">
    <citation type="journal article" date="2019" name="Int. J. Syst. Evol. Microbiol.">
        <title>The Global Catalogue of Microorganisms (GCM) 10K type strain sequencing project: providing services to taxonomists for standard genome sequencing and annotation.</title>
        <authorList>
            <consortium name="The Broad Institute Genomics Platform"/>
            <consortium name="The Broad Institute Genome Sequencing Center for Infectious Disease"/>
            <person name="Wu L."/>
            <person name="Ma J."/>
        </authorList>
    </citation>
    <scope>NUCLEOTIDE SEQUENCE [LARGE SCALE GENOMIC DNA]</scope>
    <source>
        <strain evidence="2">CCM 8895</strain>
    </source>
</reference>
<accession>A0ABW1UYE3</accession>
<proteinExistence type="predicted"/>
<dbReference type="InterPro" id="IPR012865">
    <property type="entry name" value="DUF1642"/>
</dbReference>
<organism evidence="1 2">
    <name type="scientific">Companilactobacillus baiquanensis</name>
    <dbReference type="NCBI Taxonomy" id="2486005"/>
    <lineage>
        <taxon>Bacteria</taxon>
        <taxon>Bacillati</taxon>
        <taxon>Bacillota</taxon>
        <taxon>Bacilli</taxon>
        <taxon>Lactobacillales</taxon>
        <taxon>Lactobacillaceae</taxon>
        <taxon>Companilactobacillus</taxon>
    </lineage>
</organism>
<sequence length="139" mass="16468">MRVLKGYSKNQQKELEYARKNISCNDFLHNITYFTAYAECDSIKDKYDKANTDERISIIRDILDFYTDKAKFPDPKKYYVQLIKNNDGSYLNRSKLNNSYMTNSCQSDDVFQTEFTEQEIKDIDPRYMAFAVPVEDDDE</sequence>
<comment type="caution">
    <text evidence="1">The sequence shown here is derived from an EMBL/GenBank/DDBJ whole genome shotgun (WGS) entry which is preliminary data.</text>
</comment>
<dbReference type="RefSeq" id="WP_125593034.1">
    <property type="nucleotide sequence ID" value="NZ_JBHSSN010000015.1"/>
</dbReference>
<evidence type="ECO:0000313" key="1">
    <source>
        <dbReference type="EMBL" id="MFC6324022.1"/>
    </source>
</evidence>